<proteinExistence type="predicted"/>
<evidence type="ECO:0000313" key="1">
    <source>
        <dbReference type="EMBL" id="CEK52211.1"/>
    </source>
</evidence>
<protein>
    <submittedName>
        <fullName evidence="1">Uncharacterized protein</fullName>
    </submittedName>
</protein>
<accession>A0A0B6Y8P1</accession>
<name>A0A0B6Y8P1_9EUPU</name>
<reference evidence="1" key="1">
    <citation type="submission" date="2014-12" db="EMBL/GenBank/DDBJ databases">
        <title>Insight into the proteome of Arion vulgaris.</title>
        <authorList>
            <person name="Aradska J."/>
            <person name="Bulat T."/>
            <person name="Smidak R."/>
            <person name="Sarate P."/>
            <person name="Gangsoo J."/>
            <person name="Sialana F."/>
            <person name="Bilban M."/>
            <person name="Lubec G."/>
        </authorList>
    </citation>
    <scope>NUCLEOTIDE SEQUENCE</scope>
    <source>
        <tissue evidence="1">Skin</tissue>
    </source>
</reference>
<organism evidence="1">
    <name type="scientific">Arion vulgaris</name>
    <dbReference type="NCBI Taxonomy" id="1028688"/>
    <lineage>
        <taxon>Eukaryota</taxon>
        <taxon>Metazoa</taxon>
        <taxon>Spiralia</taxon>
        <taxon>Lophotrochozoa</taxon>
        <taxon>Mollusca</taxon>
        <taxon>Gastropoda</taxon>
        <taxon>Heterobranchia</taxon>
        <taxon>Euthyneura</taxon>
        <taxon>Panpulmonata</taxon>
        <taxon>Eupulmonata</taxon>
        <taxon>Stylommatophora</taxon>
        <taxon>Helicina</taxon>
        <taxon>Arionoidea</taxon>
        <taxon>Arionidae</taxon>
        <taxon>Arion</taxon>
    </lineage>
</organism>
<sequence length="67" mass="7812">MWRALDQEYHFKAFFTSGDLVCSTMYCVHKFFKEVTLYLSARHSIPTADSTLITTSAVYRNLRKVSK</sequence>
<dbReference type="EMBL" id="HACG01005346">
    <property type="protein sequence ID" value="CEK52211.1"/>
    <property type="molecule type" value="Transcribed_RNA"/>
</dbReference>
<feature type="non-terminal residue" evidence="1">
    <location>
        <position position="67"/>
    </location>
</feature>
<dbReference type="AlphaFoldDB" id="A0A0B6Y8P1"/>
<gene>
    <name evidence="1" type="primary">ORF15907</name>
</gene>